<dbReference type="EMBL" id="BART01005801">
    <property type="protein sequence ID" value="GAG54137.1"/>
    <property type="molecule type" value="Genomic_DNA"/>
</dbReference>
<evidence type="ECO:0000313" key="1">
    <source>
        <dbReference type="EMBL" id="GAG54137.1"/>
    </source>
</evidence>
<protein>
    <submittedName>
        <fullName evidence="1">Uncharacterized protein</fullName>
    </submittedName>
</protein>
<dbReference type="SUPFAM" id="SSF48452">
    <property type="entry name" value="TPR-like"/>
    <property type="match status" value="1"/>
</dbReference>
<dbReference type="Gene3D" id="1.25.40.10">
    <property type="entry name" value="Tetratricopeptide repeat domain"/>
    <property type="match status" value="1"/>
</dbReference>
<comment type="caution">
    <text evidence="1">The sequence shown here is derived from an EMBL/GenBank/DDBJ whole genome shotgun (WGS) entry which is preliminary data.</text>
</comment>
<proteinExistence type="predicted"/>
<name>X0Z6T4_9ZZZZ</name>
<dbReference type="InterPro" id="IPR011990">
    <property type="entry name" value="TPR-like_helical_dom_sf"/>
</dbReference>
<feature type="non-terminal residue" evidence="1">
    <location>
        <position position="92"/>
    </location>
</feature>
<accession>X0Z6T4</accession>
<dbReference type="AlphaFoldDB" id="X0Z6T4"/>
<organism evidence="1">
    <name type="scientific">marine sediment metagenome</name>
    <dbReference type="NCBI Taxonomy" id="412755"/>
    <lineage>
        <taxon>unclassified sequences</taxon>
        <taxon>metagenomes</taxon>
        <taxon>ecological metagenomes</taxon>
    </lineage>
</organism>
<reference evidence="1" key="1">
    <citation type="journal article" date="2014" name="Front. Microbiol.">
        <title>High frequency of phylogenetically diverse reductive dehalogenase-homologous genes in deep subseafloor sedimentary metagenomes.</title>
        <authorList>
            <person name="Kawai M."/>
            <person name="Futagami T."/>
            <person name="Toyoda A."/>
            <person name="Takaki Y."/>
            <person name="Nishi S."/>
            <person name="Hori S."/>
            <person name="Arai W."/>
            <person name="Tsubouchi T."/>
            <person name="Morono Y."/>
            <person name="Uchiyama I."/>
            <person name="Ito T."/>
            <person name="Fujiyama A."/>
            <person name="Inagaki F."/>
            <person name="Takami H."/>
        </authorList>
    </citation>
    <scope>NUCLEOTIDE SEQUENCE</scope>
    <source>
        <strain evidence="1">Expedition CK06-06</strain>
    </source>
</reference>
<sequence length="92" mass="10278">MNDFLVTFGGMVPPKEAVPRMRANLKKALEIDPNIGQAHAVLGIIYANYEWDWLSAEQEFKQAVQLDPNSANIHYFNAHSLAISGRHEEAVA</sequence>
<gene>
    <name evidence="1" type="ORF">S01H4_13144</name>
</gene>